<feature type="compositionally biased region" description="Low complexity" evidence="1">
    <location>
        <begin position="453"/>
        <end position="481"/>
    </location>
</feature>
<keyword evidence="6" id="KW-1185">Reference proteome</keyword>
<organism evidence="5 6">
    <name type="scientific">Immersiella caudata</name>
    <dbReference type="NCBI Taxonomy" id="314043"/>
    <lineage>
        <taxon>Eukaryota</taxon>
        <taxon>Fungi</taxon>
        <taxon>Dikarya</taxon>
        <taxon>Ascomycota</taxon>
        <taxon>Pezizomycotina</taxon>
        <taxon>Sordariomycetes</taxon>
        <taxon>Sordariomycetidae</taxon>
        <taxon>Sordariales</taxon>
        <taxon>Lasiosphaeriaceae</taxon>
        <taxon>Immersiella</taxon>
    </lineage>
</organism>
<dbReference type="GO" id="GO:0005509">
    <property type="term" value="F:calcium ion binding"/>
    <property type="evidence" value="ECO:0007669"/>
    <property type="project" value="InterPro"/>
</dbReference>
<keyword evidence="2" id="KW-0812">Transmembrane</keyword>
<dbReference type="EMBL" id="JAULSU010000006">
    <property type="protein sequence ID" value="KAK0614152.1"/>
    <property type="molecule type" value="Genomic_DNA"/>
</dbReference>
<evidence type="ECO:0000313" key="6">
    <source>
        <dbReference type="Proteomes" id="UP001175000"/>
    </source>
</evidence>
<dbReference type="Gene3D" id="2.60.40.10">
    <property type="entry name" value="Immunoglobulins"/>
    <property type="match status" value="4"/>
</dbReference>
<evidence type="ECO:0000259" key="4">
    <source>
        <dbReference type="SMART" id="SM00736"/>
    </source>
</evidence>
<feature type="chain" id="PRO_5041275799" description="Dystroglycan-type cadherin-like domain-containing protein" evidence="3">
    <location>
        <begin position="21"/>
        <end position="848"/>
    </location>
</feature>
<dbReference type="InterPro" id="IPR006644">
    <property type="entry name" value="Cadg"/>
</dbReference>
<proteinExistence type="predicted"/>
<feature type="region of interest" description="Disordered" evidence="1">
    <location>
        <begin position="708"/>
        <end position="737"/>
    </location>
</feature>
<accession>A0AA40BUJ6</accession>
<dbReference type="Proteomes" id="UP001175000">
    <property type="component" value="Unassembled WGS sequence"/>
</dbReference>
<feature type="signal peptide" evidence="3">
    <location>
        <begin position="1"/>
        <end position="20"/>
    </location>
</feature>
<evidence type="ECO:0000256" key="2">
    <source>
        <dbReference type="SAM" id="Phobius"/>
    </source>
</evidence>
<sequence>MASWVAAWVAVLFFADVSHAAPGLSFPINSQVPPVARIGQPFSFVFSSSTFASTSTLNYSLVDSPPWLSVDNAARRLFGTPSEADIGPGQVVGVPVRLVATDASGSTTHETTLVVSRSPGPRVNHPLERQVPKFGVFSAPSSILSAPQTQFSFSLAPDTFVDPSDSPLNYYAVMVDNTPLPTWISFTAGPLTFSGRTPPSESLIQPPQRFGFRVVASDVVGFSAAALQFDIVVGSDVPKGADPAPDKHQLTADKTTISIGATAGTSISYTALQDAIKLDGKPATAENVMIASVGSTPPWLAVDKKAWKVSGTPPETVESSSFVVTVQEKLSNTTLDLTIRIEVKRKEAQPTTIFTGGAPSLTFTPGESLSFKLGEHLSNPSDTKLSISVDPSATWIRFDPNTGIMSGDVPEEVPDSSFVVPIQAKSETSGQTTSLSLTMHILSYAESYPPTPLSSTPSSSAPPLTSTVSATPSSDSSFASATDSYNNAPPNLMLLAVLLPVSIIILSVTCLLFWCCRRRKEEYESRPRLTTRDVSGPLPGTFVRNDSYGPPLHTQDLNEAAKTKISRSRGGDSFNLSNRETFFTEQKQYFESRNTYMSSATIPRPQATVRLLPPIEGSPSDADDVFGMGTVPLLTPIKPLRLTRHELRNDRSLSSISETSFYENNVTVFPAASAAAGATVNEAMDGLLGPSNGAGTPFRDTVEAHIPTFSSNPDNSITQTPESAYTAPRSSPMSAAGSYVSLHGSREGLHTQSRLGHYPQMPAGTNRKLAWPWLKKTMNIGKAAKGVKAHARKLSVATVDTFAYKRAASTPGRGEEDREVSPPAPPRLVRLVVGEAEASIRPVTRRGP</sequence>
<feature type="compositionally biased region" description="Polar residues" evidence="1">
    <location>
        <begin position="708"/>
        <end position="733"/>
    </location>
</feature>
<feature type="non-terminal residue" evidence="5">
    <location>
        <position position="848"/>
    </location>
</feature>
<evidence type="ECO:0000256" key="3">
    <source>
        <dbReference type="SAM" id="SignalP"/>
    </source>
</evidence>
<protein>
    <recommendedName>
        <fullName evidence="4">Dystroglycan-type cadherin-like domain-containing protein</fullName>
    </recommendedName>
</protein>
<keyword evidence="2" id="KW-1133">Transmembrane helix</keyword>
<dbReference type="SMART" id="SM00736">
    <property type="entry name" value="CADG"/>
    <property type="match status" value="2"/>
</dbReference>
<feature type="region of interest" description="Disordered" evidence="1">
    <location>
        <begin position="452"/>
        <end position="481"/>
    </location>
</feature>
<gene>
    <name evidence="5" type="ORF">B0T14DRAFT_392481</name>
</gene>
<dbReference type="GO" id="GO:0016020">
    <property type="term" value="C:membrane"/>
    <property type="evidence" value="ECO:0007669"/>
    <property type="project" value="InterPro"/>
</dbReference>
<dbReference type="InterPro" id="IPR013783">
    <property type="entry name" value="Ig-like_fold"/>
</dbReference>
<dbReference type="InterPro" id="IPR015919">
    <property type="entry name" value="Cadherin-like_sf"/>
</dbReference>
<feature type="domain" description="Dystroglycan-type cadherin-like" evidence="4">
    <location>
        <begin position="143"/>
        <end position="238"/>
    </location>
</feature>
<keyword evidence="2" id="KW-0472">Membrane</keyword>
<feature type="transmembrane region" description="Helical" evidence="2">
    <location>
        <begin position="492"/>
        <end position="516"/>
    </location>
</feature>
<evidence type="ECO:0000256" key="1">
    <source>
        <dbReference type="SAM" id="MobiDB-lite"/>
    </source>
</evidence>
<comment type="caution">
    <text evidence="5">The sequence shown here is derived from an EMBL/GenBank/DDBJ whole genome shotgun (WGS) entry which is preliminary data.</text>
</comment>
<keyword evidence="3" id="KW-0732">Signal</keyword>
<evidence type="ECO:0000313" key="5">
    <source>
        <dbReference type="EMBL" id="KAK0614152.1"/>
    </source>
</evidence>
<dbReference type="AlphaFoldDB" id="A0AA40BUJ6"/>
<dbReference type="SUPFAM" id="SSF49313">
    <property type="entry name" value="Cadherin-like"/>
    <property type="match status" value="4"/>
</dbReference>
<name>A0AA40BUJ6_9PEZI</name>
<reference evidence="5" key="1">
    <citation type="submission" date="2023-06" db="EMBL/GenBank/DDBJ databases">
        <title>Genome-scale phylogeny and comparative genomics of the fungal order Sordariales.</title>
        <authorList>
            <consortium name="Lawrence Berkeley National Laboratory"/>
            <person name="Hensen N."/>
            <person name="Bonometti L."/>
            <person name="Westerberg I."/>
            <person name="Brannstrom I.O."/>
            <person name="Guillou S."/>
            <person name="Cros-Aarteil S."/>
            <person name="Calhoun S."/>
            <person name="Haridas S."/>
            <person name="Kuo A."/>
            <person name="Mondo S."/>
            <person name="Pangilinan J."/>
            <person name="Riley R."/>
            <person name="Labutti K."/>
            <person name="Andreopoulos B."/>
            <person name="Lipzen A."/>
            <person name="Chen C."/>
            <person name="Yanf M."/>
            <person name="Daum C."/>
            <person name="Ng V."/>
            <person name="Clum A."/>
            <person name="Steindorff A."/>
            <person name="Ohm R."/>
            <person name="Martin F."/>
            <person name="Silar P."/>
            <person name="Natvig D."/>
            <person name="Lalanne C."/>
            <person name="Gautier V."/>
            <person name="Ament-Velasquez S.L."/>
            <person name="Kruys A."/>
            <person name="Hutchinson M.I."/>
            <person name="Powell A.J."/>
            <person name="Barry K."/>
            <person name="Miller A.N."/>
            <person name="Grigoriev I.V."/>
            <person name="Debuchy R."/>
            <person name="Gladieux P."/>
            <person name="Thoren M.H."/>
            <person name="Johannesson H."/>
        </authorList>
    </citation>
    <scope>NUCLEOTIDE SEQUENCE</scope>
    <source>
        <strain evidence="5">CBS 606.72</strain>
    </source>
</reference>
<feature type="domain" description="Dystroglycan-type cadherin-like" evidence="4">
    <location>
        <begin position="23"/>
        <end position="122"/>
    </location>
</feature>
<dbReference type="Pfam" id="PF05345">
    <property type="entry name" value="He_PIG"/>
    <property type="match status" value="2"/>
</dbReference>
<feature type="region of interest" description="Disordered" evidence="1">
    <location>
        <begin position="807"/>
        <end position="826"/>
    </location>
</feature>